<keyword evidence="9" id="KW-0677">Repeat</keyword>
<evidence type="ECO:0000256" key="14">
    <source>
        <dbReference type="SAM" id="Phobius"/>
    </source>
</evidence>
<dbReference type="GO" id="GO:0061630">
    <property type="term" value="F:ubiquitin protein ligase activity"/>
    <property type="evidence" value="ECO:0007669"/>
    <property type="project" value="UniProtKB-EC"/>
</dbReference>
<dbReference type="InterPro" id="IPR044066">
    <property type="entry name" value="TRIAD_supradom"/>
</dbReference>
<dbReference type="GO" id="GO:0016567">
    <property type="term" value="P:protein ubiquitination"/>
    <property type="evidence" value="ECO:0007669"/>
    <property type="project" value="UniProtKB-UniPathway"/>
</dbReference>
<evidence type="ECO:0000259" key="16">
    <source>
        <dbReference type="PROSITE" id="PS51873"/>
    </source>
</evidence>
<keyword evidence="10 13" id="KW-0863">Zinc-finger</keyword>
<dbReference type="Pfam" id="PF01485">
    <property type="entry name" value="IBR"/>
    <property type="match status" value="2"/>
</dbReference>
<accession>A0A5S9XHM7</accession>
<dbReference type="FunFam" id="3.30.420.10:FF:000076">
    <property type="entry name" value="RBR-type E3 ubiquitin transferase"/>
    <property type="match status" value="1"/>
</dbReference>
<gene>
    <name evidence="17" type="ORF">C24_LOCUS14564</name>
</gene>
<keyword evidence="7" id="KW-0808">Transferase</keyword>
<dbReference type="CDD" id="cd22584">
    <property type="entry name" value="Rcat_RBR_unk"/>
    <property type="match status" value="1"/>
</dbReference>
<feature type="domain" description="RING-type" evidence="16">
    <location>
        <begin position="151"/>
        <end position="369"/>
    </location>
</feature>
<evidence type="ECO:0000256" key="12">
    <source>
        <dbReference type="ARBA" id="ARBA00022833"/>
    </source>
</evidence>
<evidence type="ECO:0000256" key="13">
    <source>
        <dbReference type="PROSITE-ProRule" id="PRU00175"/>
    </source>
</evidence>
<dbReference type="GO" id="GO:0008270">
    <property type="term" value="F:zinc ion binding"/>
    <property type="evidence" value="ECO:0007669"/>
    <property type="project" value="UniProtKB-KW"/>
</dbReference>
<dbReference type="OrthoDB" id="10009520at2759"/>
<dbReference type="SUPFAM" id="SSF57850">
    <property type="entry name" value="RING/U-box"/>
    <property type="match status" value="3"/>
</dbReference>
<evidence type="ECO:0000256" key="4">
    <source>
        <dbReference type="ARBA" id="ARBA00004906"/>
    </source>
</evidence>
<dbReference type="PROSITE" id="PS00518">
    <property type="entry name" value="ZF_RING_1"/>
    <property type="match status" value="1"/>
</dbReference>
<evidence type="ECO:0000256" key="2">
    <source>
        <dbReference type="ARBA" id="ARBA00001947"/>
    </source>
</evidence>
<evidence type="ECO:0000256" key="8">
    <source>
        <dbReference type="ARBA" id="ARBA00022723"/>
    </source>
</evidence>
<dbReference type="FunFam" id="3.30.40.10:FF:000230">
    <property type="entry name" value="RBR-type E3 ubiquitin transferase"/>
    <property type="match status" value="1"/>
</dbReference>
<comment type="catalytic activity">
    <reaction evidence="1">
        <text>[E2 ubiquitin-conjugating enzyme]-S-ubiquitinyl-L-cysteine + [acceptor protein]-L-lysine = [E2 ubiquitin-conjugating enzyme]-L-cysteine + [acceptor protein]-N(6)-ubiquitinyl-L-lysine.</text>
        <dbReference type="EC" id="2.3.2.31"/>
    </reaction>
</comment>
<dbReference type="Gene3D" id="3.30.420.10">
    <property type="entry name" value="Ribonuclease H-like superfamily/Ribonuclease H"/>
    <property type="match status" value="1"/>
</dbReference>
<evidence type="ECO:0000256" key="11">
    <source>
        <dbReference type="ARBA" id="ARBA00022786"/>
    </source>
</evidence>
<protein>
    <recommendedName>
        <fullName evidence="6">RBR-type E3 ubiquitin transferase</fullName>
        <ecNumber evidence="6">2.3.2.31</ecNumber>
    </recommendedName>
</protein>
<evidence type="ECO:0000259" key="15">
    <source>
        <dbReference type="PROSITE" id="PS50089"/>
    </source>
</evidence>
<dbReference type="Proteomes" id="UP000434276">
    <property type="component" value="Unassembled WGS sequence"/>
</dbReference>
<keyword evidence="8" id="KW-0479">Metal-binding</keyword>
<keyword evidence="14" id="KW-1133">Transmembrane helix</keyword>
<dbReference type="PROSITE" id="PS51873">
    <property type="entry name" value="TRIAD"/>
    <property type="match status" value="1"/>
</dbReference>
<dbReference type="SMART" id="SM00647">
    <property type="entry name" value="IBR"/>
    <property type="match status" value="2"/>
</dbReference>
<dbReference type="PROSITE" id="PS50089">
    <property type="entry name" value="ZF_RING_2"/>
    <property type="match status" value="1"/>
</dbReference>
<comment type="function">
    <text evidence="3">Might act as an E3 ubiquitin-protein ligase, or as part of E3 complex, which accepts ubiquitin from specific E2 ubiquitin-conjugating enzymes and then transfers it to substrates.</text>
</comment>
<organism evidence="17 18">
    <name type="scientific">Arabidopsis thaliana</name>
    <name type="common">Mouse-ear cress</name>
    <dbReference type="NCBI Taxonomy" id="3702"/>
    <lineage>
        <taxon>Eukaryota</taxon>
        <taxon>Viridiplantae</taxon>
        <taxon>Streptophyta</taxon>
        <taxon>Embryophyta</taxon>
        <taxon>Tracheophyta</taxon>
        <taxon>Spermatophyta</taxon>
        <taxon>Magnoliopsida</taxon>
        <taxon>eudicotyledons</taxon>
        <taxon>Gunneridae</taxon>
        <taxon>Pentapetalae</taxon>
        <taxon>rosids</taxon>
        <taxon>malvids</taxon>
        <taxon>Brassicales</taxon>
        <taxon>Brassicaceae</taxon>
        <taxon>Camelineae</taxon>
        <taxon>Arabidopsis</taxon>
    </lineage>
</organism>
<dbReference type="InterPro" id="IPR001841">
    <property type="entry name" value="Znf_RING"/>
</dbReference>
<name>A0A5S9XHM7_ARATH</name>
<evidence type="ECO:0000256" key="7">
    <source>
        <dbReference type="ARBA" id="ARBA00022679"/>
    </source>
</evidence>
<dbReference type="InterPro" id="IPR036397">
    <property type="entry name" value="RNaseH_sf"/>
</dbReference>
<dbReference type="EMBL" id="CACSHJ010000089">
    <property type="protein sequence ID" value="CAA0384375.1"/>
    <property type="molecule type" value="Genomic_DNA"/>
</dbReference>
<dbReference type="Pfam" id="PF13456">
    <property type="entry name" value="RVT_3"/>
    <property type="match status" value="1"/>
</dbReference>
<comment type="pathway">
    <text evidence="4">Protein modification; protein ubiquitination.</text>
</comment>
<evidence type="ECO:0000313" key="17">
    <source>
        <dbReference type="EMBL" id="CAA0384375.1"/>
    </source>
</evidence>
<dbReference type="AlphaFoldDB" id="A0A5S9XHM7"/>
<dbReference type="InterPro" id="IPR017907">
    <property type="entry name" value="Znf_RING_CS"/>
</dbReference>
<dbReference type="InterPro" id="IPR002867">
    <property type="entry name" value="IBR_dom"/>
</dbReference>
<dbReference type="InterPro" id="IPR002156">
    <property type="entry name" value="RNaseH_domain"/>
</dbReference>
<dbReference type="UniPathway" id="UPA00143"/>
<dbReference type="CDD" id="cd22582">
    <property type="entry name" value="BRcat_RBR_unk"/>
    <property type="match status" value="1"/>
</dbReference>
<comment type="cofactor">
    <cofactor evidence="2">
        <name>Zn(2+)</name>
        <dbReference type="ChEBI" id="CHEBI:29105"/>
    </cofactor>
</comment>
<evidence type="ECO:0000256" key="3">
    <source>
        <dbReference type="ARBA" id="ARBA00003976"/>
    </source>
</evidence>
<comment type="similarity">
    <text evidence="5">Belongs to the RBR family. Ariadne subfamily.</text>
</comment>
<keyword evidence="11" id="KW-0833">Ubl conjugation pathway</keyword>
<evidence type="ECO:0000256" key="6">
    <source>
        <dbReference type="ARBA" id="ARBA00012251"/>
    </source>
</evidence>
<dbReference type="Gene3D" id="1.20.120.1750">
    <property type="match status" value="1"/>
</dbReference>
<dbReference type="PANTHER" id="PTHR11685">
    <property type="entry name" value="RBR FAMILY RING FINGER AND IBR DOMAIN-CONTAINING"/>
    <property type="match status" value="1"/>
</dbReference>
<dbReference type="EC" id="2.3.2.31" evidence="6"/>
<dbReference type="InterPro" id="IPR031127">
    <property type="entry name" value="E3_UB_ligase_RBR"/>
</dbReference>
<dbReference type="InterPro" id="IPR013083">
    <property type="entry name" value="Znf_RING/FYVE/PHD"/>
</dbReference>
<proteinExistence type="inferred from homology"/>
<evidence type="ECO:0000313" key="18">
    <source>
        <dbReference type="Proteomes" id="UP000434276"/>
    </source>
</evidence>
<dbReference type="GO" id="GO:0004523">
    <property type="term" value="F:RNA-DNA hybrid ribonuclease activity"/>
    <property type="evidence" value="ECO:0007669"/>
    <property type="project" value="InterPro"/>
</dbReference>
<feature type="transmembrane region" description="Helical" evidence="14">
    <location>
        <begin position="363"/>
        <end position="387"/>
    </location>
</feature>
<evidence type="ECO:0000256" key="5">
    <source>
        <dbReference type="ARBA" id="ARBA00005884"/>
    </source>
</evidence>
<reference evidence="17 18" key="1">
    <citation type="submission" date="2019-12" db="EMBL/GenBank/DDBJ databases">
        <authorList>
            <person name="Jiao W.-B."/>
            <person name="Schneeberger K."/>
        </authorList>
    </citation>
    <scope>NUCLEOTIDE SEQUENCE [LARGE SCALE GENOMIC DNA]</scope>
    <source>
        <strain evidence="18">cv. C24</strain>
    </source>
</reference>
<dbReference type="Gene3D" id="3.30.40.10">
    <property type="entry name" value="Zinc/RING finger domain, C3HC4 (zinc finger)"/>
    <property type="match status" value="1"/>
</dbReference>
<evidence type="ECO:0000256" key="10">
    <source>
        <dbReference type="ARBA" id="ARBA00022771"/>
    </source>
</evidence>
<keyword evidence="14" id="KW-0812">Transmembrane</keyword>
<dbReference type="ExpressionAtlas" id="A0A5S9XHM7">
    <property type="expression patterns" value="differential"/>
</dbReference>
<keyword evidence="14" id="KW-0472">Membrane</keyword>
<evidence type="ECO:0000256" key="1">
    <source>
        <dbReference type="ARBA" id="ARBA00001798"/>
    </source>
</evidence>
<feature type="domain" description="RING-type" evidence="15">
    <location>
        <begin position="155"/>
        <end position="199"/>
    </location>
</feature>
<keyword evidence="12" id="KW-0862">Zinc</keyword>
<dbReference type="GO" id="GO:0003676">
    <property type="term" value="F:nucleic acid binding"/>
    <property type="evidence" value="ECO:0007669"/>
    <property type="project" value="InterPro"/>
</dbReference>
<evidence type="ECO:0000256" key="9">
    <source>
        <dbReference type="ARBA" id="ARBA00022737"/>
    </source>
</evidence>
<sequence length="533" mass="60472">MEESTLVPSGAIYKLYFKGLVIEETSQLLARFGVAIFDQDDKLLFQMKRPIHGSDITVLEAELTALKQGLTETMKLGLDRISICCDHDHIYELVMGRSTPEQDNIAMLMNDVQRMRQQLRYSNPILVTRDQISFAYKLAMETVVSEISICMPATCNICFNNVLEAEKMFSVAICGHQFCVECVKHYIEVKLLEGGVPRCLDYQCESKLTLTSCGNLLTPKLKAIWKQRIEEELILVAERVYCPNPRCSGLMSKTELSTSTEEDVSSRTCCVKCGEPFCINCKVPWHSNLSCDDYKRLGPNPTKNDIKLKVLANQQKWRQCAKCQHMIARIEGCNVIICRCGYKFCYKCGAEWKEGGCTHRVTYGLIMCGIITVPVLIVAFLSVSGLFQTQRESLLVVFVVRIRLLRFVIGGFAEKRSLEAFCTIGVDRHQGRVSLDTRKGLIVKDRDRCRSTPEVVCRSTPNHVVSIDTELGCRSTQSEEIVWFVAFEKLLEVSNHVGIRDTVSGDSWEWLCWRQFFEELSWVLTSLEMPGSS</sequence>